<sequence length="49" mass="5688">MGIHFKESVENCVRNLVAYFIGMAFRYGFRSKQVSSFKGQADRPPRTME</sequence>
<organism evidence="1 2">
    <name type="scientific">Paenibacillus pasadenensis</name>
    <dbReference type="NCBI Taxonomy" id="217090"/>
    <lineage>
        <taxon>Bacteria</taxon>
        <taxon>Bacillati</taxon>
        <taxon>Bacillota</taxon>
        <taxon>Bacilli</taxon>
        <taxon>Bacillales</taxon>
        <taxon>Paenibacillaceae</taxon>
        <taxon>Paenibacillus</taxon>
    </lineage>
</organism>
<accession>A0A2N5NDK4</accession>
<proteinExistence type="predicted"/>
<dbReference type="AlphaFoldDB" id="A0A2N5NDK4"/>
<evidence type="ECO:0000313" key="1">
    <source>
        <dbReference type="EMBL" id="PLT48413.1"/>
    </source>
</evidence>
<comment type="caution">
    <text evidence="1">The sequence shown here is derived from an EMBL/GenBank/DDBJ whole genome shotgun (WGS) entry which is preliminary data.</text>
</comment>
<reference evidence="1 2" key="1">
    <citation type="submission" date="2017-05" db="EMBL/GenBank/DDBJ databases">
        <title>Functional genome analysis of Paenibacillus pasadenensis strain R16: insights on endophytic life style and antifungal activity.</title>
        <authorList>
            <person name="Passera A."/>
            <person name="Marcolungo L."/>
            <person name="Casati P."/>
            <person name="Brasca M."/>
            <person name="Quaglino F."/>
            <person name="Delledonne M."/>
        </authorList>
    </citation>
    <scope>NUCLEOTIDE SEQUENCE [LARGE SCALE GENOMIC DNA]</scope>
    <source>
        <strain evidence="1 2">R16</strain>
    </source>
</reference>
<name>A0A2N5NDK4_9BACL</name>
<dbReference type="Proteomes" id="UP000234789">
    <property type="component" value="Unassembled WGS sequence"/>
</dbReference>
<evidence type="ECO:0000313" key="2">
    <source>
        <dbReference type="Proteomes" id="UP000234789"/>
    </source>
</evidence>
<dbReference type="EMBL" id="NFEZ01000001">
    <property type="protein sequence ID" value="PLT48413.1"/>
    <property type="molecule type" value="Genomic_DNA"/>
</dbReference>
<protein>
    <submittedName>
        <fullName evidence="1">Uncharacterized protein</fullName>
    </submittedName>
</protein>
<gene>
    <name evidence="1" type="ORF">B8V81_0545</name>
</gene>
<keyword evidence="2" id="KW-1185">Reference proteome</keyword>